<name>A0A832TAJ5_9EURY</name>
<dbReference type="RefSeq" id="WP_011019944.1">
    <property type="nucleotide sequence ID" value="NZ_DUJS01000005.1"/>
</dbReference>
<keyword evidence="2" id="KW-1003">Cell membrane</keyword>
<feature type="transmembrane region" description="Helical" evidence="6">
    <location>
        <begin position="253"/>
        <end position="275"/>
    </location>
</feature>
<feature type="transmembrane region" description="Helical" evidence="6">
    <location>
        <begin position="425"/>
        <end position="445"/>
    </location>
</feature>
<feature type="transmembrane region" description="Helical" evidence="6">
    <location>
        <begin position="49"/>
        <end position="71"/>
    </location>
</feature>
<dbReference type="OMA" id="PHWVWVL"/>
<organism evidence="7 8">
    <name type="scientific">Methanopyrus kandleri</name>
    <dbReference type="NCBI Taxonomy" id="2320"/>
    <lineage>
        <taxon>Archaea</taxon>
        <taxon>Methanobacteriati</taxon>
        <taxon>Methanobacteriota</taxon>
        <taxon>Methanomada group</taxon>
        <taxon>Methanopyri</taxon>
        <taxon>Methanopyrales</taxon>
        <taxon>Methanopyraceae</taxon>
        <taxon>Methanopyrus</taxon>
    </lineage>
</organism>
<dbReference type="GO" id="GO:0022857">
    <property type="term" value="F:transmembrane transporter activity"/>
    <property type="evidence" value="ECO:0007669"/>
    <property type="project" value="InterPro"/>
</dbReference>
<evidence type="ECO:0000256" key="3">
    <source>
        <dbReference type="ARBA" id="ARBA00022692"/>
    </source>
</evidence>
<dbReference type="Gene3D" id="1.20.1740.10">
    <property type="entry name" value="Amino acid/polyamine transporter I"/>
    <property type="match status" value="1"/>
</dbReference>
<dbReference type="Pfam" id="PF13520">
    <property type="entry name" value="AA_permease_2"/>
    <property type="match status" value="1"/>
</dbReference>
<dbReference type="InterPro" id="IPR002293">
    <property type="entry name" value="AA/rel_permease1"/>
</dbReference>
<evidence type="ECO:0000256" key="2">
    <source>
        <dbReference type="ARBA" id="ARBA00022475"/>
    </source>
</evidence>
<feature type="transmembrane region" description="Helical" evidence="6">
    <location>
        <begin position="164"/>
        <end position="181"/>
    </location>
</feature>
<gene>
    <name evidence="7" type="ORF">HA336_07465</name>
</gene>
<evidence type="ECO:0000256" key="1">
    <source>
        <dbReference type="ARBA" id="ARBA00004651"/>
    </source>
</evidence>
<feature type="transmembrane region" description="Helical" evidence="6">
    <location>
        <begin position="102"/>
        <end position="124"/>
    </location>
</feature>
<feature type="transmembrane region" description="Helical" evidence="6">
    <location>
        <begin position="360"/>
        <end position="379"/>
    </location>
</feature>
<proteinExistence type="predicted"/>
<protein>
    <submittedName>
        <fullName evidence="7">APC family permease</fullName>
    </submittedName>
</protein>
<feature type="transmembrane region" description="Helical" evidence="6">
    <location>
        <begin position="212"/>
        <end position="232"/>
    </location>
</feature>
<feature type="transmembrane region" description="Helical" evidence="6">
    <location>
        <begin position="303"/>
        <end position="324"/>
    </location>
</feature>
<keyword evidence="4 6" id="KW-1133">Transmembrane helix</keyword>
<evidence type="ECO:0000256" key="4">
    <source>
        <dbReference type="ARBA" id="ARBA00022989"/>
    </source>
</evidence>
<evidence type="ECO:0000313" key="7">
    <source>
        <dbReference type="EMBL" id="HII71050.1"/>
    </source>
</evidence>
<feature type="transmembrane region" description="Helical" evidence="6">
    <location>
        <begin position="451"/>
        <end position="469"/>
    </location>
</feature>
<dbReference type="InterPro" id="IPR050367">
    <property type="entry name" value="APC_superfamily"/>
</dbReference>
<dbReference type="EMBL" id="DUJS01000005">
    <property type="protein sequence ID" value="HII71050.1"/>
    <property type="molecule type" value="Genomic_DNA"/>
</dbReference>
<dbReference type="GO" id="GO:0005886">
    <property type="term" value="C:plasma membrane"/>
    <property type="evidence" value="ECO:0007669"/>
    <property type="project" value="UniProtKB-SubCell"/>
</dbReference>
<feature type="transmembrane region" description="Helical" evidence="6">
    <location>
        <begin position="12"/>
        <end position="37"/>
    </location>
</feature>
<dbReference type="PANTHER" id="PTHR42770">
    <property type="entry name" value="AMINO ACID TRANSPORTER-RELATED"/>
    <property type="match status" value="1"/>
</dbReference>
<evidence type="ECO:0000256" key="6">
    <source>
        <dbReference type="SAM" id="Phobius"/>
    </source>
</evidence>
<sequence length="491" mass="52945">MEKVGLRRELTMLGFISTICCTVIGGGVNVLTCMIQVKAPGVGPYVPLAFLIGAVPSLVAGIVAGALSAAVPRAGGHYTYVSRLFDPFLAFFSSWSRFVGEIGAFVAIAIGDVALLAAMCKFWGAPAAGKWLNAHTLEVATLIIIFTWLVNVLGIRIYEAVVDVMFFILLTGFFIVVGYGFAHSPAEYLKAIGGTTALKSLISQAGGLPKDVGTLSAIFSAAATLVFAYVGFETGTQAAGEVKKPEKTVFRGMLIALGIITAYYLLYSAAVYHAVPWEYIYAKAALADKAGSNFTVPEAMAPIMPSALAGYVAFVAAIALLSDLPPMFLSTSRMTFAWAYDGMFPKVFAKVHKSFGTPHWALTVLMVVSVILTWAVGKFLAAVDITTVALLFTYLFICMTGLVWKFVRPDIYEKAPLGDKTKKAVNWLGATGTVLSLFFLGEIAISDPTSFYWWIALMVPGPFIFYYAYNRTVKKLGPEKARERLMTIPPE</sequence>
<comment type="subcellular location">
    <subcellularLocation>
        <location evidence="1">Cell membrane</location>
        <topology evidence="1">Multi-pass membrane protein</topology>
    </subcellularLocation>
</comment>
<dbReference type="PIRSF" id="PIRSF006060">
    <property type="entry name" value="AA_transporter"/>
    <property type="match status" value="1"/>
</dbReference>
<dbReference type="GeneID" id="1478171"/>
<evidence type="ECO:0000256" key="5">
    <source>
        <dbReference type="ARBA" id="ARBA00023136"/>
    </source>
</evidence>
<accession>A0A832TAJ5</accession>
<reference evidence="7" key="1">
    <citation type="journal article" date="2020" name="bioRxiv">
        <title>A rank-normalized archaeal taxonomy based on genome phylogeny resolves widespread incomplete and uneven classifications.</title>
        <authorList>
            <person name="Rinke C."/>
            <person name="Chuvochina M."/>
            <person name="Mussig A.J."/>
            <person name="Chaumeil P.-A."/>
            <person name="Waite D.W."/>
            <person name="Whitman W.B."/>
            <person name="Parks D.H."/>
            <person name="Hugenholtz P."/>
        </authorList>
    </citation>
    <scope>NUCLEOTIDE SEQUENCE</scope>
    <source>
        <strain evidence="7">UBA8853</strain>
    </source>
</reference>
<keyword evidence="5 6" id="KW-0472">Membrane</keyword>
<dbReference type="Proteomes" id="UP000619545">
    <property type="component" value="Unassembled WGS sequence"/>
</dbReference>
<keyword evidence="3 6" id="KW-0812">Transmembrane</keyword>
<feature type="transmembrane region" description="Helical" evidence="6">
    <location>
        <begin position="136"/>
        <end position="158"/>
    </location>
</feature>
<comment type="caution">
    <text evidence="7">The sequence shown here is derived from an EMBL/GenBank/DDBJ whole genome shotgun (WGS) entry which is preliminary data.</text>
</comment>
<dbReference type="PANTHER" id="PTHR42770:SF7">
    <property type="entry name" value="MEMBRANE PROTEIN"/>
    <property type="match status" value="1"/>
</dbReference>
<dbReference type="AlphaFoldDB" id="A0A832TAJ5"/>
<feature type="transmembrane region" description="Helical" evidence="6">
    <location>
        <begin position="385"/>
        <end position="404"/>
    </location>
</feature>
<evidence type="ECO:0000313" key="8">
    <source>
        <dbReference type="Proteomes" id="UP000619545"/>
    </source>
</evidence>